<dbReference type="Proteomes" id="UP000424527">
    <property type="component" value="Unassembled WGS sequence"/>
</dbReference>
<feature type="compositionally biased region" description="Polar residues" evidence="1">
    <location>
        <begin position="197"/>
        <end position="209"/>
    </location>
</feature>
<organism evidence="2 3">
    <name type="scientific">Larimichthys crocea</name>
    <name type="common">Large yellow croaker</name>
    <name type="synonym">Pseudosciaena crocea</name>
    <dbReference type="NCBI Taxonomy" id="215358"/>
    <lineage>
        <taxon>Eukaryota</taxon>
        <taxon>Metazoa</taxon>
        <taxon>Chordata</taxon>
        <taxon>Craniata</taxon>
        <taxon>Vertebrata</taxon>
        <taxon>Euteleostomi</taxon>
        <taxon>Actinopterygii</taxon>
        <taxon>Neopterygii</taxon>
        <taxon>Teleostei</taxon>
        <taxon>Neoteleostei</taxon>
        <taxon>Acanthomorphata</taxon>
        <taxon>Eupercaria</taxon>
        <taxon>Sciaenidae</taxon>
        <taxon>Larimichthys</taxon>
    </lineage>
</organism>
<name>A0A6G0HS73_LARCR</name>
<feature type="compositionally biased region" description="Pro residues" evidence="1">
    <location>
        <begin position="7"/>
        <end position="21"/>
    </location>
</feature>
<evidence type="ECO:0000256" key="1">
    <source>
        <dbReference type="SAM" id="MobiDB-lite"/>
    </source>
</evidence>
<dbReference type="EMBL" id="REGW02000019">
    <property type="protein sequence ID" value="KAE8282030.1"/>
    <property type="molecule type" value="Genomic_DNA"/>
</dbReference>
<feature type="region of interest" description="Disordered" evidence="1">
    <location>
        <begin position="1"/>
        <end position="24"/>
    </location>
</feature>
<gene>
    <name evidence="2" type="ORF">D5F01_LYC19420</name>
</gene>
<dbReference type="GO" id="GO:0005634">
    <property type="term" value="C:nucleus"/>
    <property type="evidence" value="ECO:0007669"/>
    <property type="project" value="TreeGrafter"/>
</dbReference>
<keyword evidence="3" id="KW-1185">Reference proteome</keyword>
<evidence type="ECO:0000313" key="2">
    <source>
        <dbReference type="EMBL" id="KAE8282030.1"/>
    </source>
</evidence>
<dbReference type="PANTHER" id="PTHR10379">
    <property type="entry name" value="MTG8 ETO EIGHT TWENTY ONE PROTEIN"/>
    <property type="match status" value="1"/>
</dbReference>
<feature type="region of interest" description="Disordered" evidence="1">
    <location>
        <begin position="45"/>
        <end position="75"/>
    </location>
</feature>
<comment type="caution">
    <text evidence="2">The sequence shown here is derived from an EMBL/GenBank/DDBJ whole genome shotgun (WGS) entry which is preliminary data.</text>
</comment>
<feature type="compositionally biased region" description="Basic and acidic residues" evidence="1">
    <location>
        <begin position="52"/>
        <end position="74"/>
    </location>
</feature>
<dbReference type="AlphaFoldDB" id="A0A6G0HS73"/>
<evidence type="ECO:0000313" key="3">
    <source>
        <dbReference type="Proteomes" id="UP000424527"/>
    </source>
</evidence>
<sequence>MLAAAQSPPPPPLPPPPPPPQQRFCPAHRHLALLRTADWRQSAATPLPHVSGEAENKEPRERGILEKSGERRADNQTGAPAHYCILPLHLCVISPPSLPLRFYNTPGSPIPNIPQVTDHFLQALSPRRYKRIIEGTLRGVKRTGNYLALTSTYRMVGISASFQYRTGKRSTMPDSPADVKTQSRLTPPTMPPPPSTQGAPRNSSYTPTTLAALDDGQKGE</sequence>
<reference evidence="2 3" key="1">
    <citation type="submission" date="2019-07" db="EMBL/GenBank/DDBJ databases">
        <title>Chromosome genome assembly for large yellow croaker.</title>
        <authorList>
            <person name="Xiao S."/>
        </authorList>
    </citation>
    <scope>NUCLEOTIDE SEQUENCE [LARGE SCALE GENOMIC DNA]</scope>
    <source>
        <strain evidence="2">JMULYC20181020</strain>
        <tissue evidence="2">Muscle</tissue>
    </source>
</reference>
<dbReference type="GO" id="GO:0003714">
    <property type="term" value="F:transcription corepressor activity"/>
    <property type="evidence" value="ECO:0007669"/>
    <property type="project" value="InterPro"/>
</dbReference>
<dbReference type="PANTHER" id="PTHR10379:SF5">
    <property type="entry name" value="PROTEIN CBFA2T1"/>
    <property type="match status" value="1"/>
</dbReference>
<dbReference type="InterPro" id="IPR013289">
    <property type="entry name" value="CBFA2T1/2/3"/>
</dbReference>
<proteinExistence type="predicted"/>
<feature type="region of interest" description="Disordered" evidence="1">
    <location>
        <begin position="167"/>
        <end position="220"/>
    </location>
</feature>
<accession>A0A6G0HS73</accession>
<protein>
    <submittedName>
        <fullName evidence="2">Protein CBFA2T1 Protein MTG8</fullName>
    </submittedName>
</protein>